<organism evidence="2 3">
    <name type="scientific">Chitinophaga japonensis</name>
    <name type="common">Flexibacter japonensis</name>
    <dbReference type="NCBI Taxonomy" id="104662"/>
    <lineage>
        <taxon>Bacteria</taxon>
        <taxon>Pseudomonadati</taxon>
        <taxon>Bacteroidota</taxon>
        <taxon>Chitinophagia</taxon>
        <taxon>Chitinophagales</taxon>
        <taxon>Chitinophagaceae</taxon>
        <taxon>Chitinophaga</taxon>
    </lineage>
</organism>
<dbReference type="EMBL" id="VLLG01000003">
    <property type="protein sequence ID" value="TWI88403.1"/>
    <property type="molecule type" value="Genomic_DNA"/>
</dbReference>
<accession>A0A562T4V7</accession>
<keyword evidence="1" id="KW-0732">Signal</keyword>
<feature type="chain" id="PRO_5021920717" evidence="1">
    <location>
        <begin position="25"/>
        <end position="311"/>
    </location>
</feature>
<gene>
    <name evidence="2" type="ORF">LX66_2488</name>
</gene>
<evidence type="ECO:0000313" key="3">
    <source>
        <dbReference type="Proteomes" id="UP000316778"/>
    </source>
</evidence>
<protein>
    <submittedName>
        <fullName evidence="2">Uncharacterized protein</fullName>
    </submittedName>
</protein>
<dbReference type="AlphaFoldDB" id="A0A562T4V7"/>
<evidence type="ECO:0000256" key="1">
    <source>
        <dbReference type="SAM" id="SignalP"/>
    </source>
</evidence>
<dbReference type="OrthoDB" id="650691at2"/>
<proteinExistence type="predicted"/>
<dbReference type="Proteomes" id="UP000316778">
    <property type="component" value="Unassembled WGS sequence"/>
</dbReference>
<feature type="signal peptide" evidence="1">
    <location>
        <begin position="1"/>
        <end position="24"/>
    </location>
</feature>
<comment type="caution">
    <text evidence="2">The sequence shown here is derived from an EMBL/GenBank/DDBJ whole genome shotgun (WGS) entry which is preliminary data.</text>
</comment>
<reference evidence="2 3" key="1">
    <citation type="journal article" date="2013" name="Stand. Genomic Sci.">
        <title>Genomic Encyclopedia of Type Strains, Phase I: The one thousand microbial genomes (KMG-I) project.</title>
        <authorList>
            <person name="Kyrpides N.C."/>
            <person name="Woyke T."/>
            <person name="Eisen J.A."/>
            <person name="Garrity G."/>
            <person name="Lilburn T.G."/>
            <person name="Beck B.J."/>
            <person name="Whitman W.B."/>
            <person name="Hugenholtz P."/>
            <person name="Klenk H.P."/>
        </authorList>
    </citation>
    <scope>NUCLEOTIDE SEQUENCE [LARGE SCALE GENOMIC DNA]</scope>
    <source>
        <strain evidence="2 3">DSM 13484</strain>
    </source>
</reference>
<sequence>MRDIRIVVAGLLVTGLLHFHTTYAQDTAQYNGMTVNLDEVVVNAKRIGFDVNSFIRRVEEDTTFYRAFKNLRLLGFTADNDIRVFGKKGDVKASLKSETRQTMNGRCRTMEVLQEKTTGDFYTSKGKYNYYTAELYANLFFTNGTVCVDENGDSPERSGGSLEKHKAQLKQLIFNPGKPVKGVPIVGHKVAIFDRDVMRFYDFAITSEDYLGIPCYVFAATAKKDLGRIDQGEIVINELTTYFNKDNFEIVGRRYSLSYKTWLFDFNVRMNVEMTKKNDLLIPALVTYDGTWDVPFKKRETAKFIAKFRLD</sequence>
<dbReference type="RefSeq" id="WP_145713701.1">
    <property type="nucleotide sequence ID" value="NZ_BAAAFY010000001.1"/>
</dbReference>
<evidence type="ECO:0000313" key="2">
    <source>
        <dbReference type="EMBL" id="TWI88403.1"/>
    </source>
</evidence>
<name>A0A562T4V7_CHIJA</name>
<keyword evidence="3" id="KW-1185">Reference proteome</keyword>